<accession>A0A9D1DKX5</accession>
<dbReference type="GO" id="GO:0003677">
    <property type="term" value="F:DNA binding"/>
    <property type="evidence" value="ECO:0007669"/>
    <property type="project" value="UniProtKB-KW"/>
</dbReference>
<evidence type="ECO:0000313" key="6">
    <source>
        <dbReference type="EMBL" id="HIR54677.1"/>
    </source>
</evidence>
<proteinExistence type="predicted"/>
<evidence type="ECO:0000256" key="1">
    <source>
        <dbReference type="ARBA" id="ARBA00022490"/>
    </source>
</evidence>
<organism evidence="6 7">
    <name type="scientific">Candidatus Scatomorpha intestinigallinarum</name>
    <dbReference type="NCBI Taxonomy" id="2840923"/>
    <lineage>
        <taxon>Bacteria</taxon>
        <taxon>Bacillati</taxon>
        <taxon>Bacillota</taxon>
        <taxon>Clostridia</taxon>
        <taxon>Eubacteriales</taxon>
        <taxon>Candidatus Scatomorpha</taxon>
    </lineage>
</organism>
<keyword evidence="4" id="KW-0804">Transcription</keyword>
<protein>
    <submittedName>
        <fullName evidence="6">LytTR family transcriptional regulator</fullName>
    </submittedName>
</protein>
<dbReference type="Proteomes" id="UP000824238">
    <property type="component" value="Unassembled WGS sequence"/>
</dbReference>
<name>A0A9D1DKX5_9FIRM</name>
<dbReference type="InterPro" id="IPR046947">
    <property type="entry name" value="LytR-like"/>
</dbReference>
<dbReference type="InterPro" id="IPR007492">
    <property type="entry name" value="LytTR_DNA-bd_dom"/>
</dbReference>
<keyword evidence="1" id="KW-0963">Cytoplasm</keyword>
<comment type="caution">
    <text evidence="6">The sequence shown here is derived from an EMBL/GenBank/DDBJ whole genome shotgun (WGS) entry which is preliminary data.</text>
</comment>
<dbReference type="Pfam" id="PF04397">
    <property type="entry name" value="LytTR"/>
    <property type="match status" value="1"/>
</dbReference>
<reference evidence="6" key="2">
    <citation type="journal article" date="2021" name="PeerJ">
        <title>Extensive microbial diversity within the chicken gut microbiome revealed by metagenomics and culture.</title>
        <authorList>
            <person name="Gilroy R."/>
            <person name="Ravi A."/>
            <person name="Getino M."/>
            <person name="Pursley I."/>
            <person name="Horton D.L."/>
            <person name="Alikhan N.F."/>
            <person name="Baker D."/>
            <person name="Gharbi K."/>
            <person name="Hall N."/>
            <person name="Watson M."/>
            <person name="Adriaenssens E.M."/>
            <person name="Foster-Nyarko E."/>
            <person name="Jarju S."/>
            <person name="Secka A."/>
            <person name="Antonio M."/>
            <person name="Oren A."/>
            <person name="Chaudhuri R.R."/>
            <person name="La Ragione R."/>
            <person name="Hildebrand F."/>
            <person name="Pallen M.J."/>
        </authorList>
    </citation>
    <scope>NUCLEOTIDE SEQUENCE</scope>
    <source>
        <strain evidence="6">ChiGjej3B3-7149</strain>
    </source>
</reference>
<keyword evidence="2" id="KW-0805">Transcription regulation</keyword>
<dbReference type="AlphaFoldDB" id="A0A9D1DKX5"/>
<evidence type="ECO:0000313" key="7">
    <source>
        <dbReference type="Proteomes" id="UP000824238"/>
    </source>
</evidence>
<dbReference type="PROSITE" id="PS50930">
    <property type="entry name" value="HTH_LYTTR"/>
    <property type="match status" value="1"/>
</dbReference>
<gene>
    <name evidence="6" type="ORF">IAD36_03620</name>
</gene>
<reference evidence="6" key="1">
    <citation type="submission" date="2020-10" db="EMBL/GenBank/DDBJ databases">
        <authorList>
            <person name="Gilroy R."/>
        </authorList>
    </citation>
    <scope>NUCLEOTIDE SEQUENCE</scope>
    <source>
        <strain evidence="6">ChiGjej3B3-7149</strain>
    </source>
</reference>
<dbReference type="Gene3D" id="2.40.50.1020">
    <property type="entry name" value="LytTr DNA-binding domain"/>
    <property type="match status" value="1"/>
</dbReference>
<dbReference type="PANTHER" id="PTHR37299:SF2">
    <property type="entry name" value="HTH LYTTR-TYPE DOMAIN-CONTAINING PROTEIN"/>
    <property type="match status" value="1"/>
</dbReference>
<dbReference type="PANTHER" id="PTHR37299">
    <property type="entry name" value="TRANSCRIPTIONAL REGULATOR-RELATED"/>
    <property type="match status" value="1"/>
</dbReference>
<evidence type="ECO:0000256" key="3">
    <source>
        <dbReference type="ARBA" id="ARBA00023125"/>
    </source>
</evidence>
<keyword evidence="3" id="KW-0238">DNA-binding</keyword>
<evidence type="ECO:0000259" key="5">
    <source>
        <dbReference type="PROSITE" id="PS50930"/>
    </source>
</evidence>
<dbReference type="SMART" id="SM00850">
    <property type="entry name" value="LytTR"/>
    <property type="match status" value="1"/>
</dbReference>
<dbReference type="EMBL" id="DVHH01000091">
    <property type="protein sequence ID" value="HIR54677.1"/>
    <property type="molecule type" value="Genomic_DNA"/>
</dbReference>
<evidence type="ECO:0000256" key="4">
    <source>
        <dbReference type="ARBA" id="ARBA00023163"/>
    </source>
</evidence>
<sequence>MVFKLFIDKSRAEEVTATVHERTALIDEIERLVLQESITDKIPGYEDDMIVMLPTDSVECFYVENDKTYAHCADKRRYLVKKRLYELEKLLPGNFEKINKSAIANWSRVSKLKDELSGVVDVVFSSGHVDCISRRCFSELRRRYGL</sequence>
<dbReference type="GO" id="GO:0000156">
    <property type="term" value="F:phosphorelay response regulator activity"/>
    <property type="evidence" value="ECO:0007669"/>
    <property type="project" value="InterPro"/>
</dbReference>
<evidence type="ECO:0000256" key="2">
    <source>
        <dbReference type="ARBA" id="ARBA00023015"/>
    </source>
</evidence>
<feature type="domain" description="HTH LytTR-type" evidence="5">
    <location>
        <begin position="42"/>
        <end position="146"/>
    </location>
</feature>